<keyword evidence="2 4" id="KW-0808">Transferase</keyword>
<dbReference type="PROSITE" id="PS01231">
    <property type="entry name" value="TRMA_2"/>
    <property type="match status" value="1"/>
</dbReference>
<keyword evidence="1 4" id="KW-0489">Methyltransferase</keyword>
<comment type="caution">
    <text evidence="7">The sequence shown here is derived from an EMBL/GenBank/DDBJ whole genome shotgun (WGS) entry which is preliminary data.</text>
</comment>
<dbReference type="EC" id="2.1.1.190" evidence="7"/>
<dbReference type="InterPro" id="IPR012340">
    <property type="entry name" value="NA-bd_OB-fold"/>
</dbReference>
<reference evidence="7 8" key="1">
    <citation type="journal article" date="2023" name="Int. J. Syst. Evol. Microbiol.">
        <title>Ligilactobacillus ubinensis sp. nov., a novel species isolated from the wild ferment of a durian fruit (Durio zibethinus).</title>
        <authorList>
            <person name="Heng Y.C."/>
            <person name="Menon N."/>
            <person name="Chen B."/>
            <person name="Loo B.Z.L."/>
            <person name="Wong G.W.J."/>
            <person name="Lim A.C.H."/>
            <person name="Silvaraju S."/>
            <person name="Kittelmann S."/>
        </authorList>
    </citation>
    <scope>NUCLEOTIDE SEQUENCE [LARGE SCALE GENOMIC DNA]</scope>
    <source>
        <strain evidence="7 8">WILCCON 0076</strain>
    </source>
</reference>
<dbReference type="Pfam" id="PF05958">
    <property type="entry name" value="tRNA_U5-meth_tr"/>
    <property type="match status" value="1"/>
</dbReference>
<dbReference type="NCBIfam" id="TIGR00479">
    <property type="entry name" value="rumA"/>
    <property type="match status" value="1"/>
</dbReference>
<feature type="binding site" evidence="4">
    <location>
        <position position="340"/>
    </location>
    <ligand>
        <name>S-adenosyl-L-methionine</name>
        <dbReference type="ChEBI" id="CHEBI:59789"/>
    </ligand>
</feature>
<dbReference type="RefSeq" id="WP_253362097.1">
    <property type="nucleotide sequence ID" value="NZ_JAIULA010000030.1"/>
</dbReference>
<dbReference type="GO" id="GO:0070475">
    <property type="term" value="P:rRNA base methylation"/>
    <property type="evidence" value="ECO:0007669"/>
    <property type="project" value="TreeGrafter"/>
</dbReference>
<dbReference type="Gene3D" id="3.40.50.150">
    <property type="entry name" value="Vaccinia Virus protein VP39"/>
    <property type="match status" value="1"/>
</dbReference>
<evidence type="ECO:0000259" key="6">
    <source>
        <dbReference type="PROSITE" id="PS50926"/>
    </source>
</evidence>
<keyword evidence="8" id="KW-1185">Reference proteome</keyword>
<dbReference type="EMBL" id="JAIULA010000030">
    <property type="protein sequence ID" value="MCP0887938.1"/>
    <property type="molecule type" value="Genomic_DNA"/>
</dbReference>
<dbReference type="Gene3D" id="2.40.50.140">
    <property type="entry name" value="Nucleic acid-binding proteins"/>
    <property type="match status" value="1"/>
</dbReference>
<sequence length="457" mass="52299">MQKNNIQIKLGQQLLITIKRLGINGEGIGYYKRKIVFVPRALPTEIVIVEVSNVHPKYIEATLIRIKKSSSSRVEPRDKYTVGGIELEHLAYSKQLEFKRDVIAQSLEKFKPLGYDKYELRPTLGMKVPYNYRNKAQFQVQKNKAGKIIAGLYRENSHYLVDLPTFSTQTALTMKIIREVCLLLQKWNIPIYDEKRNTGIVRTIVVRESFAYQNAQLVFVTHTEKFPQLNNLIADIKTKLPEVVSIMQNINKSKTSLVWGERTQLIYGKEYLMEKLGELQFKLSARAFFQLNPKQTLVLYDQVKEALKLQATETLIDAYCGVGTIGLYVSDQAKEIRGMDVIPESIRDAKENARLGNRKNTKYFVGHAEKLIPQWVKDGFVADALVVDPPRTGLDKELITAILKFKPRKFVYVSCNPSTMARDLVLLAQIYNVNYVQSIDMFPQTARVEAVVSLTLK</sequence>
<evidence type="ECO:0000313" key="8">
    <source>
        <dbReference type="Proteomes" id="UP001139006"/>
    </source>
</evidence>
<accession>A0A9X2JMD8</accession>
<dbReference type="InterPro" id="IPR030391">
    <property type="entry name" value="MeTrfase_TrmA_CS"/>
</dbReference>
<dbReference type="Gene3D" id="2.40.50.1070">
    <property type="match status" value="1"/>
</dbReference>
<name>A0A9X2JMD8_9LACO</name>
<dbReference type="InterPro" id="IPR030390">
    <property type="entry name" value="MeTrfase_TrmA_AS"/>
</dbReference>
<evidence type="ECO:0000256" key="1">
    <source>
        <dbReference type="ARBA" id="ARBA00022603"/>
    </source>
</evidence>
<keyword evidence="3 4" id="KW-0949">S-adenosyl-L-methionine</keyword>
<feature type="active site" evidence="5">
    <location>
        <position position="415"/>
    </location>
</feature>
<proteinExistence type="inferred from homology"/>
<dbReference type="PROSITE" id="PS51687">
    <property type="entry name" value="SAM_MT_RNA_M5U"/>
    <property type="match status" value="1"/>
</dbReference>
<feature type="active site" description="Nucleophile" evidence="4">
    <location>
        <position position="415"/>
    </location>
</feature>
<evidence type="ECO:0000256" key="2">
    <source>
        <dbReference type="ARBA" id="ARBA00022679"/>
    </source>
</evidence>
<feature type="domain" description="TRAM" evidence="6">
    <location>
        <begin position="7"/>
        <end position="65"/>
    </location>
</feature>
<dbReference type="Pfam" id="PF01938">
    <property type="entry name" value="TRAM"/>
    <property type="match status" value="1"/>
</dbReference>
<dbReference type="FunFam" id="2.40.50.1070:FF:000003">
    <property type="entry name" value="23S rRNA (Uracil-5-)-methyltransferase RumA"/>
    <property type="match status" value="1"/>
</dbReference>
<evidence type="ECO:0000256" key="3">
    <source>
        <dbReference type="ARBA" id="ARBA00022691"/>
    </source>
</evidence>
<feature type="binding site" evidence="4">
    <location>
        <position position="388"/>
    </location>
    <ligand>
        <name>S-adenosyl-L-methionine</name>
        <dbReference type="ChEBI" id="CHEBI:59789"/>
    </ligand>
</feature>
<feature type="binding site" evidence="4">
    <location>
        <position position="319"/>
    </location>
    <ligand>
        <name>S-adenosyl-L-methionine</name>
        <dbReference type="ChEBI" id="CHEBI:59789"/>
    </ligand>
</feature>
<dbReference type="SUPFAM" id="SSF53335">
    <property type="entry name" value="S-adenosyl-L-methionine-dependent methyltransferases"/>
    <property type="match status" value="1"/>
</dbReference>
<dbReference type="InterPro" id="IPR029063">
    <property type="entry name" value="SAM-dependent_MTases_sf"/>
</dbReference>
<organism evidence="7 8">
    <name type="scientific">Ligilactobacillus ubinensis</name>
    <dbReference type="NCBI Taxonomy" id="2876789"/>
    <lineage>
        <taxon>Bacteria</taxon>
        <taxon>Bacillati</taxon>
        <taxon>Bacillota</taxon>
        <taxon>Bacilli</taxon>
        <taxon>Lactobacillales</taxon>
        <taxon>Lactobacillaceae</taxon>
        <taxon>Ligilactobacillus</taxon>
    </lineage>
</organism>
<comment type="similarity">
    <text evidence="4">Belongs to the class I-like SAM-binding methyltransferase superfamily. RNA M5U methyltransferase family.</text>
</comment>
<dbReference type="PANTHER" id="PTHR11061">
    <property type="entry name" value="RNA M5U METHYLTRANSFERASE"/>
    <property type="match status" value="1"/>
</dbReference>
<dbReference type="InterPro" id="IPR010280">
    <property type="entry name" value="U5_MeTrfase_fam"/>
</dbReference>
<dbReference type="PANTHER" id="PTHR11061:SF45">
    <property type="match status" value="1"/>
</dbReference>
<dbReference type="PROSITE" id="PS50926">
    <property type="entry name" value="TRAM"/>
    <property type="match status" value="1"/>
</dbReference>
<protein>
    <submittedName>
        <fullName evidence="7">23S rRNA (Uracil(1939)-C(5))-methyltransferase RlmD</fullName>
        <ecNumber evidence="7">2.1.1.190</ecNumber>
    </submittedName>
</protein>
<evidence type="ECO:0000256" key="4">
    <source>
        <dbReference type="PROSITE-ProRule" id="PRU01024"/>
    </source>
</evidence>
<dbReference type="AlphaFoldDB" id="A0A9X2JMD8"/>
<dbReference type="InterPro" id="IPR002792">
    <property type="entry name" value="TRAM_dom"/>
</dbReference>
<dbReference type="PROSITE" id="PS01230">
    <property type="entry name" value="TRMA_1"/>
    <property type="match status" value="1"/>
</dbReference>
<evidence type="ECO:0000313" key="7">
    <source>
        <dbReference type="EMBL" id="MCP0887938.1"/>
    </source>
</evidence>
<dbReference type="SUPFAM" id="SSF50249">
    <property type="entry name" value="Nucleic acid-binding proteins"/>
    <property type="match status" value="1"/>
</dbReference>
<dbReference type="FunFam" id="3.40.50.150:FF:000009">
    <property type="entry name" value="23S rRNA (Uracil(1939)-C(5))-methyltransferase RlmD"/>
    <property type="match status" value="1"/>
</dbReference>
<dbReference type="Proteomes" id="UP001139006">
    <property type="component" value="Unassembled WGS sequence"/>
</dbReference>
<evidence type="ECO:0000256" key="5">
    <source>
        <dbReference type="PROSITE-ProRule" id="PRU10015"/>
    </source>
</evidence>
<gene>
    <name evidence="7" type="primary">rlmD</name>
    <name evidence="7" type="ORF">LB941_11410</name>
</gene>
<dbReference type="GO" id="GO:0070041">
    <property type="term" value="F:rRNA (uridine-C5-)-methyltransferase activity"/>
    <property type="evidence" value="ECO:0007669"/>
    <property type="project" value="TreeGrafter"/>
</dbReference>
<feature type="binding site" evidence="4">
    <location>
        <position position="290"/>
    </location>
    <ligand>
        <name>S-adenosyl-L-methionine</name>
        <dbReference type="ChEBI" id="CHEBI:59789"/>
    </ligand>
</feature>